<dbReference type="Gene3D" id="2.10.90.10">
    <property type="entry name" value="Cystine-knot cytokines"/>
    <property type="match status" value="1"/>
</dbReference>
<evidence type="ECO:0000313" key="4">
    <source>
        <dbReference type="Proteomes" id="UP001168972"/>
    </source>
</evidence>
<name>A0AA39CB55_MICHY</name>
<dbReference type="AlphaFoldDB" id="A0AA39CB55"/>
<evidence type="ECO:0000256" key="2">
    <source>
        <dbReference type="SAM" id="SignalP"/>
    </source>
</evidence>
<reference evidence="3" key="1">
    <citation type="journal article" date="2023" name="bioRxiv">
        <title>Scaffold-level genome assemblies of two parasitoid biocontrol wasps reveal the parthenogenesis mechanism and an associated novel virus.</title>
        <authorList>
            <person name="Inwood S."/>
            <person name="Skelly J."/>
            <person name="Guhlin J."/>
            <person name="Harrop T."/>
            <person name="Goldson S."/>
            <person name="Dearden P."/>
        </authorList>
    </citation>
    <scope>NUCLEOTIDE SEQUENCE</scope>
    <source>
        <strain evidence="3">Lincoln</strain>
        <tissue evidence="3">Whole body</tissue>
    </source>
</reference>
<dbReference type="EMBL" id="JAQQBR010001835">
    <property type="protein sequence ID" value="KAK0161287.1"/>
    <property type="molecule type" value="Genomic_DNA"/>
</dbReference>
<feature type="region of interest" description="Disordered" evidence="1">
    <location>
        <begin position="211"/>
        <end position="233"/>
    </location>
</feature>
<evidence type="ECO:0008006" key="5">
    <source>
        <dbReference type="Google" id="ProtNLM"/>
    </source>
</evidence>
<feature type="signal peptide" evidence="2">
    <location>
        <begin position="1"/>
        <end position="26"/>
    </location>
</feature>
<dbReference type="InterPro" id="IPR029034">
    <property type="entry name" value="Cystine-knot_cytokine"/>
</dbReference>
<feature type="chain" id="PRO_5041233381" description="Spaetzle domain-containing protein" evidence="2">
    <location>
        <begin position="27"/>
        <end position="233"/>
    </location>
</feature>
<organism evidence="3 4">
    <name type="scientific">Microctonus hyperodae</name>
    <name type="common">Parasitoid wasp</name>
    <dbReference type="NCBI Taxonomy" id="165561"/>
    <lineage>
        <taxon>Eukaryota</taxon>
        <taxon>Metazoa</taxon>
        <taxon>Ecdysozoa</taxon>
        <taxon>Arthropoda</taxon>
        <taxon>Hexapoda</taxon>
        <taxon>Insecta</taxon>
        <taxon>Pterygota</taxon>
        <taxon>Neoptera</taxon>
        <taxon>Endopterygota</taxon>
        <taxon>Hymenoptera</taxon>
        <taxon>Apocrita</taxon>
        <taxon>Ichneumonoidea</taxon>
        <taxon>Braconidae</taxon>
        <taxon>Euphorinae</taxon>
        <taxon>Microctonus</taxon>
    </lineage>
</organism>
<gene>
    <name evidence="3" type="ORF">PV327_009774</name>
</gene>
<protein>
    <recommendedName>
        <fullName evidence="5">Spaetzle domain-containing protein</fullName>
    </recommendedName>
</protein>
<proteinExistence type="predicted"/>
<evidence type="ECO:0000256" key="1">
    <source>
        <dbReference type="SAM" id="MobiDB-lite"/>
    </source>
</evidence>
<evidence type="ECO:0000313" key="3">
    <source>
        <dbReference type="EMBL" id="KAK0161287.1"/>
    </source>
</evidence>
<comment type="caution">
    <text evidence="3">The sequence shown here is derived from an EMBL/GenBank/DDBJ whole genome shotgun (WGS) entry which is preliminary data.</text>
</comment>
<keyword evidence="4" id="KW-1185">Reference proteome</keyword>
<reference evidence="3" key="2">
    <citation type="submission" date="2023-03" db="EMBL/GenBank/DDBJ databases">
        <authorList>
            <person name="Inwood S.N."/>
            <person name="Skelly J.G."/>
            <person name="Guhlin J."/>
            <person name="Harrop T.W.R."/>
            <person name="Goldson S.G."/>
            <person name="Dearden P.K."/>
        </authorList>
    </citation>
    <scope>NUCLEOTIDE SEQUENCE</scope>
    <source>
        <strain evidence="3">Lincoln</strain>
        <tissue evidence="3">Whole body</tissue>
    </source>
</reference>
<accession>A0AA39CB55</accession>
<keyword evidence="2" id="KW-0732">Signal</keyword>
<dbReference type="SUPFAM" id="SSF57501">
    <property type="entry name" value="Cystine-knot cytokines"/>
    <property type="match status" value="1"/>
</dbReference>
<sequence length="233" mass="26870">MRIEALRALIAVVWLTALMWPRLLAADNVTLTASSRKPREQSPREESPRWVTHGEHKRLMGMTYREIQNILKDEGGEHGDAVDCCPTIEETTQPKGGKNRQGMYVELYRGADNVQRFYETSCRPDVLDRPCRFIDRKLFNQSRCVQKYSYSYALIKTTEKTSSTESEGVVHPTRHHKYRFTNLDYESGWALDHILVRSGCGCEVSPKPKKKRLGVKMKKGKTKLKKSKDHLLD</sequence>
<dbReference type="Proteomes" id="UP001168972">
    <property type="component" value="Unassembled WGS sequence"/>
</dbReference>